<accession>A0A9X2QVV5</accession>
<evidence type="ECO:0000313" key="1">
    <source>
        <dbReference type="EMBL" id="MCS3679216.1"/>
    </source>
</evidence>
<reference evidence="1" key="1">
    <citation type="submission" date="2022-08" db="EMBL/GenBank/DDBJ databases">
        <title>Genomic Encyclopedia of Type Strains, Phase V (KMG-V): Genome sequencing to study the core and pangenomes of soil and plant-associated prokaryotes.</title>
        <authorList>
            <person name="Whitman W."/>
        </authorList>
    </citation>
    <scope>NUCLEOTIDE SEQUENCE</scope>
    <source>
        <strain evidence="1">0</strain>
    </source>
</reference>
<sequence>MSGLGYPFVFECASCENEIVIDRKTVRDTFRFTEPDLDSVDTVNAVLYQRGWIRTDHLIFCLDCVEDND</sequence>
<comment type="caution">
    <text evidence="1">The sequence shown here is derived from an EMBL/GenBank/DDBJ whole genome shotgun (WGS) entry which is preliminary data.</text>
</comment>
<organism evidence="1 2">
    <name type="scientific">Salinibacter ruber</name>
    <dbReference type="NCBI Taxonomy" id="146919"/>
    <lineage>
        <taxon>Bacteria</taxon>
        <taxon>Pseudomonadati</taxon>
        <taxon>Rhodothermota</taxon>
        <taxon>Rhodothermia</taxon>
        <taxon>Rhodothermales</taxon>
        <taxon>Salinibacteraceae</taxon>
        <taxon>Salinibacter</taxon>
    </lineage>
</organism>
<dbReference type="EMBL" id="JANUAU010000014">
    <property type="protein sequence ID" value="MCS3679216.1"/>
    <property type="molecule type" value="Genomic_DNA"/>
</dbReference>
<evidence type="ECO:0000313" key="2">
    <source>
        <dbReference type="Proteomes" id="UP001155027"/>
    </source>
</evidence>
<name>A0A9X2QVV5_9BACT</name>
<proteinExistence type="predicted"/>
<gene>
    <name evidence="1" type="ORF">GGP71_003165</name>
</gene>
<protein>
    <submittedName>
        <fullName evidence="1">Uncharacterized protein</fullName>
    </submittedName>
</protein>
<dbReference type="AlphaFoldDB" id="A0A9X2QVV5"/>
<dbReference type="Proteomes" id="UP001155027">
    <property type="component" value="Unassembled WGS sequence"/>
</dbReference>
<dbReference type="RefSeq" id="WP_118829857.1">
    <property type="nucleotide sequence ID" value="NZ_CALTSF010000013.1"/>
</dbReference>